<dbReference type="RefSeq" id="WP_166678019.1">
    <property type="nucleotide sequence ID" value="NZ_SODF01000001.1"/>
</dbReference>
<keyword evidence="1" id="KW-0597">Phosphoprotein</keyword>
<comment type="caution">
    <text evidence="4">The sequence shown here is derived from an EMBL/GenBank/DDBJ whole genome shotgun (WGS) entry which is preliminary data.</text>
</comment>
<organism evidence="4 5">
    <name type="scientific">Kribbella kalugense</name>
    <dbReference type="NCBI Taxonomy" id="2512221"/>
    <lineage>
        <taxon>Bacteria</taxon>
        <taxon>Bacillati</taxon>
        <taxon>Actinomycetota</taxon>
        <taxon>Actinomycetes</taxon>
        <taxon>Propionibacteriales</taxon>
        <taxon>Kribbellaceae</taxon>
        <taxon>Kribbella</taxon>
    </lineage>
</organism>
<dbReference type="SUPFAM" id="SSF49879">
    <property type="entry name" value="SMAD/FHA domain"/>
    <property type="match status" value="1"/>
</dbReference>
<protein>
    <submittedName>
        <fullName evidence="4">FHA domain-containing protein</fullName>
    </submittedName>
</protein>
<dbReference type="AlphaFoldDB" id="A0A4R7ZYP0"/>
<dbReference type="SMART" id="SM00240">
    <property type="entry name" value="FHA"/>
    <property type="match status" value="1"/>
</dbReference>
<dbReference type="PANTHER" id="PTHR23308">
    <property type="entry name" value="NUCLEAR INHIBITOR OF PROTEIN PHOSPHATASE-1"/>
    <property type="match status" value="1"/>
</dbReference>
<keyword evidence="2" id="KW-1133">Transmembrane helix</keyword>
<dbReference type="PROSITE" id="PS50006">
    <property type="entry name" value="FHA_DOMAIN"/>
    <property type="match status" value="1"/>
</dbReference>
<keyword evidence="2" id="KW-0812">Transmembrane</keyword>
<feature type="domain" description="FHA" evidence="3">
    <location>
        <begin position="29"/>
        <end position="78"/>
    </location>
</feature>
<dbReference type="InterPro" id="IPR000253">
    <property type="entry name" value="FHA_dom"/>
</dbReference>
<gene>
    <name evidence="4" type="ORF">EV650_0900</name>
</gene>
<dbReference type="CDD" id="cd00060">
    <property type="entry name" value="FHA"/>
    <property type="match status" value="1"/>
</dbReference>
<keyword evidence="5" id="KW-1185">Reference proteome</keyword>
<dbReference type="Pfam" id="PF00498">
    <property type="entry name" value="FHA"/>
    <property type="match status" value="1"/>
</dbReference>
<sequence length="258" mass="28759">MAQPSATYLVVESAGQDHGRRIDLVGNRLTIGRLPTCDVRFDDLQVSRTHATVWRRGDADYVEDLGSSGGTYVNNVVITGPRELRAGDTVAFAGLRLRYSADGSEDPRPRQESQQVRYDIREQRADEINNVGRDQFNYSQHIVQQRESFFREIAATKTKARWLVWTGVALFVIGLGIAYVGGFNYLQWFADVWSSSTASSTAPELDFSGLLIAAVGGLINTVGVLLVIIGIVLHIVATSRRKRVNRDFPPPPPQYRRH</sequence>
<evidence type="ECO:0000256" key="1">
    <source>
        <dbReference type="ARBA" id="ARBA00022553"/>
    </source>
</evidence>
<accession>A0A4R7ZYP0</accession>
<evidence type="ECO:0000259" key="3">
    <source>
        <dbReference type="PROSITE" id="PS50006"/>
    </source>
</evidence>
<dbReference type="EMBL" id="SODF01000001">
    <property type="protein sequence ID" value="TDW22068.1"/>
    <property type="molecule type" value="Genomic_DNA"/>
</dbReference>
<evidence type="ECO:0000313" key="4">
    <source>
        <dbReference type="EMBL" id="TDW22068.1"/>
    </source>
</evidence>
<feature type="transmembrane region" description="Helical" evidence="2">
    <location>
        <begin position="162"/>
        <end position="190"/>
    </location>
</feature>
<reference evidence="4 5" key="1">
    <citation type="submission" date="2019-03" db="EMBL/GenBank/DDBJ databases">
        <title>Genomic Encyclopedia of Type Strains, Phase III (KMG-III): the genomes of soil and plant-associated and newly described type strains.</title>
        <authorList>
            <person name="Whitman W."/>
        </authorList>
    </citation>
    <scope>NUCLEOTIDE SEQUENCE [LARGE SCALE GENOMIC DNA]</scope>
    <source>
        <strain evidence="4 5">VKM Ac-2570</strain>
    </source>
</reference>
<dbReference type="InterPro" id="IPR050923">
    <property type="entry name" value="Cell_Proc_Reg/RNA_Proc"/>
</dbReference>
<dbReference type="InterPro" id="IPR008984">
    <property type="entry name" value="SMAD_FHA_dom_sf"/>
</dbReference>
<dbReference type="Proteomes" id="UP000295447">
    <property type="component" value="Unassembled WGS sequence"/>
</dbReference>
<keyword evidence="2" id="KW-0472">Membrane</keyword>
<evidence type="ECO:0000256" key="2">
    <source>
        <dbReference type="SAM" id="Phobius"/>
    </source>
</evidence>
<name>A0A4R7ZYP0_9ACTN</name>
<feature type="transmembrane region" description="Helical" evidence="2">
    <location>
        <begin position="210"/>
        <end position="236"/>
    </location>
</feature>
<evidence type="ECO:0000313" key="5">
    <source>
        <dbReference type="Proteomes" id="UP000295447"/>
    </source>
</evidence>
<proteinExistence type="predicted"/>
<dbReference type="Gene3D" id="2.60.200.20">
    <property type="match status" value="1"/>
</dbReference>